<evidence type="ECO:0000313" key="2">
    <source>
        <dbReference type="EMBL" id="TFC04717.1"/>
    </source>
</evidence>
<keyword evidence="1" id="KW-0472">Membrane</keyword>
<keyword evidence="1" id="KW-1133">Transmembrane helix</keyword>
<organism evidence="2 3">
    <name type="scientific">Cryobacterium adonitolivorans</name>
    <dbReference type="NCBI Taxonomy" id="1259189"/>
    <lineage>
        <taxon>Bacteria</taxon>
        <taxon>Bacillati</taxon>
        <taxon>Actinomycetota</taxon>
        <taxon>Actinomycetes</taxon>
        <taxon>Micrococcales</taxon>
        <taxon>Microbacteriaceae</taxon>
        <taxon>Cryobacterium</taxon>
    </lineage>
</organism>
<protein>
    <submittedName>
        <fullName evidence="2">DUF1761 domain-containing protein</fullName>
    </submittedName>
</protein>
<feature type="transmembrane region" description="Helical" evidence="1">
    <location>
        <begin position="7"/>
        <end position="32"/>
    </location>
</feature>
<feature type="transmembrane region" description="Helical" evidence="1">
    <location>
        <begin position="71"/>
        <end position="95"/>
    </location>
</feature>
<evidence type="ECO:0000256" key="1">
    <source>
        <dbReference type="SAM" id="Phobius"/>
    </source>
</evidence>
<gene>
    <name evidence="2" type="ORF">E3O42_04215</name>
</gene>
<dbReference type="OrthoDB" id="3692045at2"/>
<name>A0A4R8W9Z9_9MICO</name>
<sequence length="98" mass="10442">MQFGATRVIVVTIIVSFITAWVLAGSAAIAQYFYGGNFVGNTVLTGVILWAGFTAARMITHDAFDRRPWGLTALNLAHELVTIVVMALIIGLFGISAA</sequence>
<dbReference type="Proteomes" id="UP000297907">
    <property type="component" value="Unassembled WGS sequence"/>
</dbReference>
<dbReference type="AlphaFoldDB" id="A0A4R8W9Z9"/>
<evidence type="ECO:0000313" key="3">
    <source>
        <dbReference type="Proteomes" id="UP000297907"/>
    </source>
</evidence>
<dbReference type="EMBL" id="SOFL01000012">
    <property type="protein sequence ID" value="TFC04717.1"/>
    <property type="molecule type" value="Genomic_DNA"/>
</dbReference>
<comment type="caution">
    <text evidence="2">The sequence shown here is derived from an EMBL/GenBank/DDBJ whole genome shotgun (WGS) entry which is preliminary data.</text>
</comment>
<accession>A0A4R8W9Z9</accession>
<keyword evidence="3" id="KW-1185">Reference proteome</keyword>
<proteinExistence type="predicted"/>
<feature type="transmembrane region" description="Helical" evidence="1">
    <location>
        <begin position="38"/>
        <end position="59"/>
    </location>
</feature>
<dbReference type="Pfam" id="PF08570">
    <property type="entry name" value="DUF1761"/>
    <property type="match status" value="1"/>
</dbReference>
<keyword evidence="1" id="KW-0812">Transmembrane</keyword>
<reference evidence="2 3" key="1">
    <citation type="submission" date="2019-03" db="EMBL/GenBank/DDBJ databases">
        <title>Genomics of glacier-inhabiting Cryobacterium strains.</title>
        <authorList>
            <person name="Liu Q."/>
            <person name="Xin Y.-H."/>
        </authorList>
    </citation>
    <scope>NUCLEOTIDE SEQUENCE [LARGE SCALE GENOMIC DNA]</scope>
    <source>
        <strain evidence="2 3">RHLS22-1</strain>
    </source>
</reference>
<dbReference type="InterPro" id="IPR013879">
    <property type="entry name" value="DUF1761"/>
</dbReference>